<gene>
    <name evidence="1" type="ORF">K0M31_010827</name>
</gene>
<evidence type="ECO:0000313" key="2">
    <source>
        <dbReference type="Proteomes" id="UP001177670"/>
    </source>
</evidence>
<name>A0AA40FLD2_9HYME</name>
<reference evidence="1" key="1">
    <citation type="submission" date="2021-10" db="EMBL/GenBank/DDBJ databases">
        <title>Melipona bicolor Genome sequencing and assembly.</title>
        <authorList>
            <person name="Araujo N.S."/>
            <person name="Arias M.C."/>
        </authorList>
    </citation>
    <scope>NUCLEOTIDE SEQUENCE</scope>
    <source>
        <strain evidence="1">USP_2M_L1-L4_2017</strain>
        <tissue evidence="1">Whole body</tissue>
    </source>
</reference>
<dbReference type="Proteomes" id="UP001177670">
    <property type="component" value="Unassembled WGS sequence"/>
</dbReference>
<organism evidence="1 2">
    <name type="scientific">Melipona bicolor</name>
    <dbReference type="NCBI Taxonomy" id="60889"/>
    <lineage>
        <taxon>Eukaryota</taxon>
        <taxon>Metazoa</taxon>
        <taxon>Ecdysozoa</taxon>
        <taxon>Arthropoda</taxon>
        <taxon>Hexapoda</taxon>
        <taxon>Insecta</taxon>
        <taxon>Pterygota</taxon>
        <taxon>Neoptera</taxon>
        <taxon>Endopterygota</taxon>
        <taxon>Hymenoptera</taxon>
        <taxon>Apocrita</taxon>
        <taxon>Aculeata</taxon>
        <taxon>Apoidea</taxon>
        <taxon>Anthophila</taxon>
        <taxon>Apidae</taxon>
        <taxon>Melipona</taxon>
    </lineage>
</organism>
<sequence>MQKRLVRKTLEAEHSLPRLPDIRRPERGGAEFRGLRYGTRHFRKPRRPTTSSFTARWLAAWAYRKFSTAISQGTL</sequence>
<keyword evidence="2" id="KW-1185">Reference proteome</keyword>
<evidence type="ECO:0000313" key="1">
    <source>
        <dbReference type="EMBL" id="KAK1121046.1"/>
    </source>
</evidence>
<protein>
    <submittedName>
        <fullName evidence="1">Uncharacterized protein</fullName>
    </submittedName>
</protein>
<comment type="caution">
    <text evidence="1">The sequence shown here is derived from an EMBL/GenBank/DDBJ whole genome shotgun (WGS) entry which is preliminary data.</text>
</comment>
<proteinExistence type="predicted"/>
<accession>A0AA40FLD2</accession>
<dbReference type="AlphaFoldDB" id="A0AA40FLD2"/>
<dbReference type="EMBL" id="JAHYIQ010000028">
    <property type="protein sequence ID" value="KAK1121046.1"/>
    <property type="molecule type" value="Genomic_DNA"/>
</dbReference>